<dbReference type="InterPro" id="IPR007837">
    <property type="entry name" value="DinB"/>
</dbReference>
<dbReference type="RefSeq" id="WP_093537477.1">
    <property type="nucleotide sequence ID" value="NZ_FOXU01000005.1"/>
</dbReference>
<dbReference type="Gene3D" id="1.20.120.450">
    <property type="entry name" value="dinb family like domain"/>
    <property type="match status" value="1"/>
</dbReference>
<evidence type="ECO:0000256" key="2">
    <source>
        <dbReference type="ARBA" id="ARBA00022723"/>
    </source>
</evidence>
<gene>
    <name evidence="4" type="ORF">SAMN05421670_2776</name>
</gene>
<name>A0A1I5ZKV3_9BACI</name>
<dbReference type="AlphaFoldDB" id="A0A1I5ZKV3"/>
<dbReference type="SUPFAM" id="SSF109854">
    <property type="entry name" value="DinB/YfiT-like putative metalloenzymes"/>
    <property type="match status" value="1"/>
</dbReference>
<dbReference type="EMBL" id="FOXU01000005">
    <property type="protein sequence ID" value="SFQ57075.1"/>
    <property type="molecule type" value="Genomic_DNA"/>
</dbReference>
<feature type="binding site" evidence="3">
    <location>
        <position position="131"/>
    </location>
    <ligand>
        <name>a divalent metal cation</name>
        <dbReference type="ChEBI" id="CHEBI:60240"/>
    </ligand>
</feature>
<dbReference type="OrthoDB" id="119432at2"/>
<organism evidence="4 5">
    <name type="scientific">Psychrobacillus psychrotolerans</name>
    <dbReference type="NCBI Taxonomy" id="126156"/>
    <lineage>
        <taxon>Bacteria</taxon>
        <taxon>Bacillati</taxon>
        <taxon>Bacillota</taxon>
        <taxon>Bacilli</taxon>
        <taxon>Bacillales</taxon>
        <taxon>Bacillaceae</taxon>
        <taxon>Psychrobacillus</taxon>
    </lineage>
</organism>
<sequence>MIRNLEDFVMDWQHESDSTLKILEAMTDESLQQRVNEDGRTLGKIAWHLVTSIDEMIGRTGLQFSATPHETPQPSTVKEMSDAYRKSRDSIVMPMKEQWTDESLLVEKDMYGEQWTIATVLQTLIQHQIHHRGQMTILMRQAGLTVPGMYGPSKDEWLAYGEEAPE</sequence>
<dbReference type="STRING" id="126156.SAMN05421670_2776"/>
<dbReference type="Pfam" id="PF05163">
    <property type="entry name" value="DinB"/>
    <property type="match status" value="1"/>
</dbReference>
<comment type="similarity">
    <text evidence="1">Belongs to the DinB family.</text>
</comment>
<feature type="binding site" evidence="3">
    <location>
        <position position="127"/>
    </location>
    <ligand>
        <name>a divalent metal cation</name>
        <dbReference type="ChEBI" id="CHEBI:60240"/>
    </ligand>
</feature>
<proteinExistence type="inferred from homology"/>
<evidence type="ECO:0000313" key="4">
    <source>
        <dbReference type="EMBL" id="SFQ57075.1"/>
    </source>
</evidence>
<feature type="binding site" evidence="3">
    <location>
        <position position="48"/>
    </location>
    <ligand>
        <name>a divalent metal cation</name>
        <dbReference type="ChEBI" id="CHEBI:60240"/>
    </ligand>
</feature>
<dbReference type="InterPro" id="IPR034660">
    <property type="entry name" value="DinB/YfiT-like"/>
</dbReference>
<protein>
    <submittedName>
        <fullName evidence="4">Uncharacterized damage-inducible protein DinB (Forms a four-helix bundle)</fullName>
    </submittedName>
</protein>
<evidence type="ECO:0000256" key="1">
    <source>
        <dbReference type="ARBA" id="ARBA00008635"/>
    </source>
</evidence>
<dbReference type="GO" id="GO:0046872">
    <property type="term" value="F:metal ion binding"/>
    <property type="evidence" value="ECO:0007669"/>
    <property type="project" value="UniProtKB-KW"/>
</dbReference>
<evidence type="ECO:0000256" key="3">
    <source>
        <dbReference type="PIRSR" id="PIRSR607837-1"/>
    </source>
</evidence>
<dbReference type="Proteomes" id="UP000198734">
    <property type="component" value="Unassembled WGS sequence"/>
</dbReference>
<keyword evidence="5" id="KW-1185">Reference proteome</keyword>
<evidence type="ECO:0000313" key="5">
    <source>
        <dbReference type="Proteomes" id="UP000198734"/>
    </source>
</evidence>
<keyword evidence="2 3" id="KW-0479">Metal-binding</keyword>
<accession>A0A1I5ZKV3</accession>
<reference evidence="5" key="1">
    <citation type="submission" date="2016-10" db="EMBL/GenBank/DDBJ databases">
        <authorList>
            <person name="Varghese N."/>
            <person name="Submissions S."/>
        </authorList>
    </citation>
    <scope>NUCLEOTIDE SEQUENCE [LARGE SCALE GENOMIC DNA]</scope>
    <source>
        <strain evidence="5">DSM 11706</strain>
    </source>
</reference>